<evidence type="ECO:0000313" key="3">
    <source>
        <dbReference type="EMBL" id="OGE28326.1"/>
    </source>
</evidence>
<keyword evidence="1" id="KW-0472">Membrane</keyword>
<name>A0A1F5JI92_9BACT</name>
<dbReference type="AlphaFoldDB" id="A0A1F5JI92"/>
<keyword evidence="2" id="KW-0732">Signal</keyword>
<evidence type="ECO:0000256" key="1">
    <source>
        <dbReference type="SAM" id="Phobius"/>
    </source>
</evidence>
<sequence length="131" mass="13734">MKKLAFLGSTALSLLAPVQAFAQDAQDKIQIERPKAGFVTLGNAISNILFLAFAIAALIVLIMLIIGAFEWITSGGDKENVAKARNRIINALIGLAVLAVAFALANVFAQFTGINLQNLTIPSPNPSASGL</sequence>
<organism evidence="3 4">
    <name type="scientific">Candidatus Daviesbacteria bacterium RIFCSPHIGHO2_01_FULL_40_11</name>
    <dbReference type="NCBI Taxonomy" id="1797762"/>
    <lineage>
        <taxon>Bacteria</taxon>
        <taxon>Candidatus Daviesiibacteriota</taxon>
    </lineage>
</organism>
<feature type="transmembrane region" description="Helical" evidence="1">
    <location>
        <begin position="88"/>
        <end position="109"/>
    </location>
</feature>
<protein>
    <submittedName>
        <fullName evidence="3">Uncharacterized protein</fullName>
    </submittedName>
</protein>
<gene>
    <name evidence="3" type="ORF">A2867_04930</name>
</gene>
<dbReference type="Proteomes" id="UP000177555">
    <property type="component" value="Unassembled WGS sequence"/>
</dbReference>
<feature type="chain" id="PRO_5009519034" evidence="2">
    <location>
        <begin position="23"/>
        <end position="131"/>
    </location>
</feature>
<feature type="signal peptide" evidence="2">
    <location>
        <begin position="1"/>
        <end position="22"/>
    </location>
</feature>
<dbReference type="Pfam" id="PF18895">
    <property type="entry name" value="T4SS_pilin"/>
    <property type="match status" value="1"/>
</dbReference>
<feature type="transmembrane region" description="Helical" evidence="1">
    <location>
        <begin position="44"/>
        <end position="67"/>
    </location>
</feature>
<accession>A0A1F5JI92</accession>
<proteinExistence type="predicted"/>
<dbReference type="EMBL" id="MFCP01000020">
    <property type="protein sequence ID" value="OGE28326.1"/>
    <property type="molecule type" value="Genomic_DNA"/>
</dbReference>
<evidence type="ECO:0000256" key="2">
    <source>
        <dbReference type="SAM" id="SignalP"/>
    </source>
</evidence>
<dbReference type="InterPro" id="IPR043993">
    <property type="entry name" value="T4SS_pilin"/>
</dbReference>
<keyword evidence="1" id="KW-0812">Transmembrane</keyword>
<comment type="caution">
    <text evidence="3">The sequence shown here is derived from an EMBL/GenBank/DDBJ whole genome shotgun (WGS) entry which is preliminary data.</text>
</comment>
<keyword evidence="1" id="KW-1133">Transmembrane helix</keyword>
<evidence type="ECO:0000313" key="4">
    <source>
        <dbReference type="Proteomes" id="UP000177555"/>
    </source>
</evidence>
<reference evidence="3 4" key="1">
    <citation type="journal article" date="2016" name="Nat. Commun.">
        <title>Thousands of microbial genomes shed light on interconnected biogeochemical processes in an aquifer system.</title>
        <authorList>
            <person name="Anantharaman K."/>
            <person name="Brown C.T."/>
            <person name="Hug L.A."/>
            <person name="Sharon I."/>
            <person name="Castelle C.J."/>
            <person name="Probst A.J."/>
            <person name="Thomas B.C."/>
            <person name="Singh A."/>
            <person name="Wilkins M.J."/>
            <person name="Karaoz U."/>
            <person name="Brodie E.L."/>
            <person name="Williams K.H."/>
            <person name="Hubbard S.S."/>
            <person name="Banfield J.F."/>
        </authorList>
    </citation>
    <scope>NUCLEOTIDE SEQUENCE [LARGE SCALE GENOMIC DNA]</scope>
</reference>